<organism evidence="3 4">
    <name type="scientific">Mucilaginibacter ginsenosidivorans</name>
    <dbReference type="NCBI Taxonomy" id="398053"/>
    <lineage>
        <taxon>Bacteria</taxon>
        <taxon>Pseudomonadati</taxon>
        <taxon>Bacteroidota</taxon>
        <taxon>Sphingobacteriia</taxon>
        <taxon>Sphingobacteriales</taxon>
        <taxon>Sphingobacteriaceae</taxon>
        <taxon>Mucilaginibacter</taxon>
    </lineage>
</organism>
<keyword evidence="4" id="KW-1185">Reference proteome</keyword>
<evidence type="ECO:0000313" key="3">
    <source>
        <dbReference type="EMBL" id="QEC61075.1"/>
    </source>
</evidence>
<dbReference type="Proteomes" id="UP000321479">
    <property type="component" value="Chromosome"/>
</dbReference>
<dbReference type="Pfam" id="PF14258">
    <property type="entry name" value="DUF4350"/>
    <property type="match status" value="1"/>
</dbReference>
<dbReference type="KEGG" id="mgin:FRZ54_00265"/>
<evidence type="ECO:0000256" key="1">
    <source>
        <dbReference type="SAM" id="Phobius"/>
    </source>
</evidence>
<dbReference type="InterPro" id="IPR025646">
    <property type="entry name" value="DUF4350"/>
</dbReference>
<gene>
    <name evidence="3" type="ORF">FRZ54_00265</name>
</gene>
<feature type="transmembrane region" description="Helical" evidence="1">
    <location>
        <begin position="265"/>
        <end position="282"/>
    </location>
</feature>
<dbReference type="AlphaFoldDB" id="A0A5B8UQW4"/>
<keyword evidence="1" id="KW-1133">Transmembrane helix</keyword>
<name>A0A5B8UQW4_9SPHI</name>
<sequence length="396" mass="45715">MRSLKLIYIVAITLIVVYLVAEYNKPHPTLWKPTLSYNDKIPYGTYIAYRELKQLFPGAEVKGTNRTFYDQFHDTSIVNSNYIIISGDVKFNKYDFRELLKYLEKGNSVFIATNSYPGKFTGLKNVLADTLKIETNLELKSNETSINFTNNKLKRNKDYKFNNGIASGYFSTFDTSRAVVLGKNGSGDPNFISYKFGKGTLFLCANPELFTNYSLLSEQGADYAAKALSYMPVQPVVYWDHFQNGDIEKDMSPLRVFFSNPSLQWAYYLSLGGMLIFILYEMKRRQRIIPIIEPLRNSTVDFVNVVGQVYYEQRNNANIAQKKVVYFLEHLRTVYHLKTNVLDKEFIERLAQKTGIGDTLAGELVMHLHYINGQRVTDDDLIKLNQLIEQFYIKSR</sequence>
<feature type="domain" description="DUF4350" evidence="2">
    <location>
        <begin position="38"/>
        <end position="226"/>
    </location>
</feature>
<keyword evidence="1" id="KW-0812">Transmembrane</keyword>
<evidence type="ECO:0000313" key="4">
    <source>
        <dbReference type="Proteomes" id="UP000321479"/>
    </source>
</evidence>
<accession>A0A5B8UQW4</accession>
<proteinExistence type="predicted"/>
<reference evidence="3 4" key="1">
    <citation type="journal article" date="2017" name="Curr. Microbiol.">
        <title>Mucilaginibacter ginsenosidivorans sp. nov., Isolated from Soil of Ginseng Field.</title>
        <authorList>
            <person name="Kim M.M."/>
            <person name="Siddiqi M.Z."/>
            <person name="Im W.T."/>
        </authorList>
    </citation>
    <scope>NUCLEOTIDE SEQUENCE [LARGE SCALE GENOMIC DNA]</scope>
    <source>
        <strain evidence="3 4">Gsoil 3017</strain>
    </source>
</reference>
<dbReference type="EMBL" id="CP042436">
    <property type="protein sequence ID" value="QEC61075.1"/>
    <property type="molecule type" value="Genomic_DNA"/>
</dbReference>
<protein>
    <submittedName>
        <fullName evidence="3">DUF4350 domain-containing protein</fullName>
    </submittedName>
</protein>
<dbReference type="OrthoDB" id="1111222at2"/>
<evidence type="ECO:0000259" key="2">
    <source>
        <dbReference type="Pfam" id="PF14258"/>
    </source>
</evidence>
<dbReference type="RefSeq" id="WP_147029654.1">
    <property type="nucleotide sequence ID" value="NZ_CP042436.1"/>
</dbReference>
<keyword evidence="1" id="KW-0472">Membrane</keyword>